<protein>
    <submittedName>
        <fullName evidence="2">ABC transporter substrate-binding protein</fullName>
    </submittedName>
</protein>
<dbReference type="OrthoDB" id="9815602at2"/>
<proteinExistence type="predicted"/>
<dbReference type="Proteomes" id="UP000298781">
    <property type="component" value="Chromosome"/>
</dbReference>
<dbReference type="Pfam" id="PF09084">
    <property type="entry name" value="NMT1"/>
    <property type="match status" value="1"/>
</dbReference>
<gene>
    <name evidence="2" type="ORF">E8M01_10400</name>
</gene>
<dbReference type="AlphaFoldDB" id="A0A4D7AX16"/>
<name>A0A4D7AX16_9HYPH</name>
<reference evidence="2 3" key="1">
    <citation type="submission" date="2019-04" db="EMBL/GenBank/DDBJ databases">
        <title>Phreatobacter aquaticus sp. nov.</title>
        <authorList>
            <person name="Choi A."/>
        </authorList>
    </citation>
    <scope>NUCLEOTIDE SEQUENCE [LARGE SCALE GENOMIC DNA]</scope>
    <source>
        <strain evidence="2 3">KCTC 52518</strain>
    </source>
</reference>
<keyword evidence="3" id="KW-1185">Reference proteome</keyword>
<sequence>MIRRRQFIVGAGIAVGTLGAPSILRAQTPRTVKMGALRLIHSMPPHFYERFAPAGLKVEIITFDSPTDGKNAVVTKSVDFGTFGIAAGILGGAVGEPVVVVGALSNKGMGVISKAGSDVRAVKDLKGKRVGIWPGSTQEVFIMERLRMEGLSIRDITAVRVPFGEMHAMLSRGDIDAYVGAEPGPGLSISSGVGQLVEYPYGTAMGGLNMIFATHEETVAKDPDLVRTMLKLHRQSVEFMMANKQVVADMTVQKLGANRTAVDQALGANNVEYVWKLDQTVLTQARTYSQQMLELKQIRQLPNFDSFLNPKFSNEIASA</sequence>
<organism evidence="2 3">
    <name type="scientific">Phreatobacter stygius</name>
    <dbReference type="NCBI Taxonomy" id="1940610"/>
    <lineage>
        <taxon>Bacteria</taxon>
        <taxon>Pseudomonadati</taxon>
        <taxon>Pseudomonadota</taxon>
        <taxon>Alphaproteobacteria</taxon>
        <taxon>Hyphomicrobiales</taxon>
        <taxon>Phreatobacteraceae</taxon>
        <taxon>Phreatobacter</taxon>
    </lineage>
</organism>
<dbReference type="PANTHER" id="PTHR30024">
    <property type="entry name" value="ALIPHATIC SULFONATES-BINDING PROTEIN-RELATED"/>
    <property type="match status" value="1"/>
</dbReference>
<dbReference type="InterPro" id="IPR015168">
    <property type="entry name" value="SsuA/THI5"/>
</dbReference>
<evidence type="ECO:0000313" key="2">
    <source>
        <dbReference type="EMBL" id="QCI64601.1"/>
    </source>
</evidence>
<accession>A0A4D7AX16</accession>
<dbReference type="Gene3D" id="3.40.190.10">
    <property type="entry name" value="Periplasmic binding protein-like II"/>
    <property type="match status" value="2"/>
</dbReference>
<dbReference type="KEGG" id="pstg:E8M01_10400"/>
<dbReference type="EMBL" id="CP039690">
    <property type="protein sequence ID" value="QCI64601.1"/>
    <property type="molecule type" value="Genomic_DNA"/>
</dbReference>
<dbReference type="SUPFAM" id="SSF53850">
    <property type="entry name" value="Periplasmic binding protein-like II"/>
    <property type="match status" value="1"/>
</dbReference>
<evidence type="ECO:0000313" key="3">
    <source>
        <dbReference type="Proteomes" id="UP000298781"/>
    </source>
</evidence>
<evidence type="ECO:0000259" key="1">
    <source>
        <dbReference type="Pfam" id="PF09084"/>
    </source>
</evidence>
<feature type="domain" description="SsuA/THI5-like" evidence="1">
    <location>
        <begin position="51"/>
        <end position="243"/>
    </location>
</feature>
<dbReference type="CDD" id="cd01008">
    <property type="entry name" value="PBP2_NrtA_SsuA_CpmA_like"/>
    <property type="match status" value="1"/>
</dbReference>
<dbReference type="RefSeq" id="WP_136960053.1">
    <property type="nucleotide sequence ID" value="NZ_CP039690.1"/>
</dbReference>